<organism evidence="2 3">
    <name type="scientific">Petrolisthes manimaculis</name>
    <dbReference type="NCBI Taxonomy" id="1843537"/>
    <lineage>
        <taxon>Eukaryota</taxon>
        <taxon>Metazoa</taxon>
        <taxon>Ecdysozoa</taxon>
        <taxon>Arthropoda</taxon>
        <taxon>Crustacea</taxon>
        <taxon>Multicrustacea</taxon>
        <taxon>Malacostraca</taxon>
        <taxon>Eumalacostraca</taxon>
        <taxon>Eucarida</taxon>
        <taxon>Decapoda</taxon>
        <taxon>Pleocyemata</taxon>
        <taxon>Anomura</taxon>
        <taxon>Galatheoidea</taxon>
        <taxon>Porcellanidae</taxon>
        <taxon>Petrolisthes</taxon>
    </lineage>
</organism>
<feature type="region of interest" description="Disordered" evidence="1">
    <location>
        <begin position="1"/>
        <end position="20"/>
    </location>
</feature>
<reference evidence="2" key="1">
    <citation type="submission" date="2023-11" db="EMBL/GenBank/DDBJ databases">
        <title>Genome assemblies of two species of porcelain crab, Petrolisthes cinctipes and Petrolisthes manimaculis (Anomura: Porcellanidae).</title>
        <authorList>
            <person name="Angst P."/>
        </authorList>
    </citation>
    <scope>NUCLEOTIDE SEQUENCE</scope>
    <source>
        <strain evidence="2">PB745_02</strain>
        <tissue evidence="2">Gill</tissue>
    </source>
</reference>
<evidence type="ECO:0000256" key="1">
    <source>
        <dbReference type="SAM" id="MobiDB-lite"/>
    </source>
</evidence>
<feature type="region of interest" description="Disordered" evidence="1">
    <location>
        <begin position="74"/>
        <end position="108"/>
    </location>
</feature>
<keyword evidence="3" id="KW-1185">Reference proteome</keyword>
<proteinExistence type="predicted"/>
<accession>A0AAE1Q3R7</accession>
<evidence type="ECO:0000313" key="3">
    <source>
        <dbReference type="Proteomes" id="UP001292094"/>
    </source>
</evidence>
<protein>
    <submittedName>
        <fullName evidence="2">Uncharacterized protein</fullName>
    </submittedName>
</protein>
<sequence length="145" mass="15949">MRAGTRKDEVMDEEEEAMEVRGWGEEVEMEFNWKDVEENSGGRGYCDINPASLANSGLVPFSTEVVGRTPVPALTRVPGFGSSSRPHTPTGSQVENDSHDPLGQSLKNQGLSKEVAEFLLRSWKHSTKLQYQNKKVGVGLSQQGN</sequence>
<feature type="compositionally biased region" description="Polar residues" evidence="1">
    <location>
        <begin position="81"/>
        <end position="95"/>
    </location>
</feature>
<evidence type="ECO:0000313" key="2">
    <source>
        <dbReference type="EMBL" id="KAK4319755.1"/>
    </source>
</evidence>
<name>A0AAE1Q3R7_9EUCA</name>
<dbReference type="Proteomes" id="UP001292094">
    <property type="component" value="Unassembled WGS sequence"/>
</dbReference>
<dbReference type="AlphaFoldDB" id="A0AAE1Q3R7"/>
<comment type="caution">
    <text evidence="2">The sequence shown here is derived from an EMBL/GenBank/DDBJ whole genome shotgun (WGS) entry which is preliminary data.</text>
</comment>
<dbReference type="EMBL" id="JAWZYT010000730">
    <property type="protein sequence ID" value="KAK4319755.1"/>
    <property type="molecule type" value="Genomic_DNA"/>
</dbReference>
<gene>
    <name evidence="2" type="ORF">Pmani_009342</name>
</gene>